<dbReference type="Pfam" id="PF13305">
    <property type="entry name" value="TetR_C_33"/>
    <property type="match status" value="1"/>
</dbReference>
<dbReference type="PANTHER" id="PTHR30055">
    <property type="entry name" value="HTH-TYPE TRANSCRIPTIONAL REGULATOR RUTR"/>
    <property type="match status" value="1"/>
</dbReference>
<comment type="caution">
    <text evidence="6">The sequence shown here is derived from an EMBL/GenBank/DDBJ whole genome shotgun (WGS) entry which is preliminary data.</text>
</comment>
<organism evidence="6 7">
    <name type="scientific">Aurantiacibacter marinus</name>
    <dbReference type="NCBI Taxonomy" id="874156"/>
    <lineage>
        <taxon>Bacteria</taxon>
        <taxon>Pseudomonadati</taxon>
        <taxon>Pseudomonadota</taxon>
        <taxon>Alphaproteobacteria</taxon>
        <taxon>Sphingomonadales</taxon>
        <taxon>Erythrobacteraceae</taxon>
        <taxon>Aurantiacibacter</taxon>
    </lineage>
</organism>
<keyword evidence="1" id="KW-0805">Transcription regulation</keyword>
<dbReference type="InterPro" id="IPR025996">
    <property type="entry name" value="MT1864/Rv1816-like_C"/>
</dbReference>
<keyword evidence="2 4" id="KW-0238">DNA-binding</keyword>
<dbReference type="InterPro" id="IPR001647">
    <property type="entry name" value="HTH_TetR"/>
</dbReference>
<dbReference type="PANTHER" id="PTHR30055:SF234">
    <property type="entry name" value="HTH-TYPE TRANSCRIPTIONAL REGULATOR BETI"/>
    <property type="match status" value="1"/>
</dbReference>
<evidence type="ECO:0000256" key="3">
    <source>
        <dbReference type="ARBA" id="ARBA00023163"/>
    </source>
</evidence>
<evidence type="ECO:0000313" key="7">
    <source>
        <dbReference type="Proteomes" id="UP000053455"/>
    </source>
</evidence>
<protein>
    <recommendedName>
        <fullName evidence="5">HTH tetR-type domain-containing protein</fullName>
    </recommendedName>
</protein>
<evidence type="ECO:0000259" key="5">
    <source>
        <dbReference type="PROSITE" id="PS50977"/>
    </source>
</evidence>
<dbReference type="Gene3D" id="1.10.357.10">
    <property type="entry name" value="Tetracycline Repressor, domain 2"/>
    <property type="match status" value="1"/>
</dbReference>
<evidence type="ECO:0000313" key="6">
    <source>
        <dbReference type="EMBL" id="KLI63180.1"/>
    </source>
</evidence>
<dbReference type="GO" id="GO:0003700">
    <property type="term" value="F:DNA-binding transcription factor activity"/>
    <property type="evidence" value="ECO:0007669"/>
    <property type="project" value="TreeGrafter"/>
</dbReference>
<accession>A0A0H0XS92</accession>
<dbReference type="AlphaFoldDB" id="A0A0H0XS92"/>
<dbReference type="Proteomes" id="UP000053455">
    <property type="component" value="Unassembled WGS sequence"/>
</dbReference>
<keyword evidence="7" id="KW-1185">Reference proteome</keyword>
<feature type="DNA-binding region" description="H-T-H motif" evidence="4">
    <location>
        <begin position="24"/>
        <end position="43"/>
    </location>
</feature>
<keyword evidence="3" id="KW-0804">Transcription</keyword>
<evidence type="ECO:0000256" key="4">
    <source>
        <dbReference type="PROSITE-ProRule" id="PRU00335"/>
    </source>
</evidence>
<dbReference type="InterPro" id="IPR009057">
    <property type="entry name" value="Homeodomain-like_sf"/>
</dbReference>
<dbReference type="RefSeq" id="WP_047094072.1">
    <property type="nucleotide sequence ID" value="NZ_LBHU01000003.1"/>
</dbReference>
<dbReference type="Pfam" id="PF00440">
    <property type="entry name" value="TetR_N"/>
    <property type="match status" value="1"/>
</dbReference>
<dbReference type="STRING" id="874156.GCA_001021555_02262"/>
<dbReference type="PROSITE" id="PS50977">
    <property type="entry name" value="HTH_TETR_2"/>
    <property type="match status" value="1"/>
</dbReference>
<dbReference type="GO" id="GO:0000976">
    <property type="term" value="F:transcription cis-regulatory region binding"/>
    <property type="evidence" value="ECO:0007669"/>
    <property type="project" value="TreeGrafter"/>
</dbReference>
<evidence type="ECO:0000256" key="2">
    <source>
        <dbReference type="ARBA" id="ARBA00023125"/>
    </source>
</evidence>
<dbReference type="EMBL" id="LBHU01000003">
    <property type="protein sequence ID" value="KLI63180.1"/>
    <property type="molecule type" value="Genomic_DNA"/>
</dbReference>
<dbReference type="SUPFAM" id="SSF46689">
    <property type="entry name" value="Homeodomain-like"/>
    <property type="match status" value="1"/>
</dbReference>
<evidence type="ECO:0000256" key="1">
    <source>
        <dbReference type="ARBA" id="ARBA00023015"/>
    </source>
</evidence>
<dbReference type="InterPro" id="IPR036271">
    <property type="entry name" value="Tet_transcr_reg_TetR-rel_C_sf"/>
</dbReference>
<dbReference type="InterPro" id="IPR050109">
    <property type="entry name" value="HTH-type_TetR-like_transc_reg"/>
</dbReference>
<dbReference type="SUPFAM" id="SSF48498">
    <property type="entry name" value="Tetracyclin repressor-like, C-terminal domain"/>
    <property type="match status" value="1"/>
</dbReference>
<name>A0A0H0XS92_9SPHN</name>
<feature type="domain" description="HTH tetR-type" evidence="5">
    <location>
        <begin position="1"/>
        <end position="61"/>
    </location>
</feature>
<proteinExistence type="predicted"/>
<dbReference type="PATRIC" id="fig|874156.12.peg.2230"/>
<gene>
    <name evidence="6" type="ORF">AAV99_10870</name>
</gene>
<sequence length="191" mass="20807">MTKRETLIAAAAQAIEDMTVEGMTVREVARRAKQSTIGIYRNFSGKTGLLDALFLRGFERLGSAASAAAASGGSARDAVMETISEYLDLARSQPQHYRLMFSPATAGFTPTSEARSIAFANYARFVELVERLPGRERDARQVAGDLFALVHGHVALRAQNFGPEAEPSQWIARIMASVERQLEMLGRSAAQ</sequence>
<reference evidence="6 7" key="1">
    <citation type="submission" date="2015-04" db="EMBL/GenBank/DDBJ databases">
        <title>The draft genome sequence of Erythrobacter marinus HWDM-33.</title>
        <authorList>
            <person name="Zhuang L."/>
            <person name="Liu Y."/>
            <person name="Shao Z."/>
        </authorList>
    </citation>
    <scope>NUCLEOTIDE SEQUENCE [LARGE SCALE GENOMIC DNA]</scope>
    <source>
        <strain evidence="6 7">HWDM-33</strain>
    </source>
</reference>